<dbReference type="InterPro" id="IPR050508">
    <property type="entry name" value="Methyltransf_Superfamily"/>
</dbReference>
<name>A0A6A6WE21_9PEZI</name>
<keyword evidence="2" id="KW-1185">Reference proteome</keyword>
<dbReference type="OrthoDB" id="416496at2759"/>
<protein>
    <submittedName>
        <fullName evidence="1">S-adenosyl-L-methionine-dependent methyltransferase</fullName>
    </submittedName>
</protein>
<evidence type="ECO:0000313" key="2">
    <source>
        <dbReference type="Proteomes" id="UP000799437"/>
    </source>
</evidence>
<dbReference type="GeneID" id="54482581"/>
<dbReference type="RefSeq" id="XP_033603414.1">
    <property type="nucleotide sequence ID" value="XM_033741527.1"/>
</dbReference>
<reference evidence="1" key="1">
    <citation type="journal article" date="2020" name="Stud. Mycol.">
        <title>101 Dothideomycetes genomes: a test case for predicting lifestyles and emergence of pathogens.</title>
        <authorList>
            <person name="Haridas S."/>
            <person name="Albert R."/>
            <person name="Binder M."/>
            <person name="Bloem J."/>
            <person name="Labutti K."/>
            <person name="Salamov A."/>
            <person name="Andreopoulos B."/>
            <person name="Baker S."/>
            <person name="Barry K."/>
            <person name="Bills G."/>
            <person name="Bluhm B."/>
            <person name="Cannon C."/>
            <person name="Castanera R."/>
            <person name="Culley D."/>
            <person name="Daum C."/>
            <person name="Ezra D."/>
            <person name="Gonzalez J."/>
            <person name="Henrissat B."/>
            <person name="Kuo A."/>
            <person name="Liang C."/>
            <person name="Lipzen A."/>
            <person name="Lutzoni F."/>
            <person name="Magnuson J."/>
            <person name="Mondo S."/>
            <person name="Nolan M."/>
            <person name="Ohm R."/>
            <person name="Pangilinan J."/>
            <person name="Park H.-J."/>
            <person name="Ramirez L."/>
            <person name="Alfaro M."/>
            <person name="Sun H."/>
            <person name="Tritt A."/>
            <person name="Yoshinaga Y."/>
            <person name="Zwiers L.-H."/>
            <person name="Turgeon B."/>
            <person name="Goodwin S."/>
            <person name="Spatafora J."/>
            <person name="Crous P."/>
            <person name="Grigoriev I."/>
        </authorList>
    </citation>
    <scope>NUCLEOTIDE SEQUENCE</scope>
    <source>
        <strain evidence="1">CBS 121739</strain>
    </source>
</reference>
<dbReference type="PANTHER" id="PTHR42912">
    <property type="entry name" value="METHYLTRANSFERASE"/>
    <property type="match status" value="1"/>
</dbReference>
<dbReference type="AlphaFoldDB" id="A0A6A6WE21"/>
<dbReference type="SUPFAM" id="SSF53335">
    <property type="entry name" value="S-adenosyl-L-methionine-dependent methyltransferases"/>
    <property type="match status" value="1"/>
</dbReference>
<feature type="non-terminal residue" evidence="1">
    <location>
        <position position="1"/>
    </location>
</feature>
<gene>
    <name evidence="1" type="ORF">EJ05DRAFT_428630</name>
</gene>
<feature type="non-terminal residue" evidence="1">
    <location>
        <position position="210"/>
    </location>
</feature>
<dbReference type="Proteomes" id="UP000799437">
    <property type="component" value="Unassembled WGS sequence"/>
</dbReference>
<evidence type="ECO:0000313" key="1">
    <source>
        <dbReference type="EMBL" id="KAF2760963.1"/>
    </source>
</evidence>
<dbReference type="GO" id="GO:0008168">
    <property type="term" value="F:methyltransferase activity"/>
    <property type="evidence" value="ECO:0007669"/>
    <property type="project" value="UniProtKB-KW"/>
</dbReference>
<sequence length="210" mass="24224">DVTDRWDKEAATFDRDMGPMEFYMGMNWLRKSMTRQAHGHVLEAAVGTGRNIKYYKPVLCESITMVDQSRKMVDVAYGKWKEYFPRAEDLAKVTFRHQSVIDDVKLPDPEGFDFVIQTMGLCSTPEPEALIRSLARMTKKDGGRILLLEHGRSKYDWLNRVLDKTAAPHADKHGCWWNKDIIKIVEDSGVDVVAISRYHLGTTYWIELKP</sequence>
<dbReference type="PANTHER" id="PTHR42912:SF83">
    <property type="entry name" value="METHYLTRANSFERASE TYPE 11 DOMAIN-CONTAINING PROTEIN"/>
    <property type="match status" value="1"/>
</dbReference>
<accession>A0A6A6WE21</accession>
<dbReference type="CDD" id="cd02440">
    <property type="entry name" value="AdoMet_MTases"/>
    <property type="match status" value="1"/>
</dbReference>
<proteinExistence type="predicted"/>
<dbReference type="GO" id="GO:0032259">
    <property type="term" value="P:methylation"/>
    <property type="evidence" value="ECO:0007669"/>
    <property type="project" value="UniProtKB-KW"/>
</dbReference>
<keyword evidence="1" id="KW-0489">Methyltransferase</keyword>
<keyword evidence="1" id="KW-0808">Transferase</keyword>
<dbReference type="InterPro" id="IPR029063">
    <property type="entry name" value="SAM-dependent_MTases_sf"/>
</dbReference>
<dbReference type="Gene3D" id="3.40.50.150">
    <property type="entry name" value="Vaccinia Virus protein VP39"/>
    <property type="match status" value="1"/>
</dbReference>
<dbReference type="EMBL" id="ML996567">
    <property type="protein sequence ID" value="KAF2760963.1"/>
    <property type="molecule type" value="Genomic_DNA"/>
</dbReference>
<organism evidence="1 2">
    <name type="scientific">Pseudovirgaria hyperparasitica</name>
    <dbReference type="NCBI Taxonomy" id="470096"/>
    <lineage>
        <taxon>Eukaryota</taxon>
        <taxon>Fungi</taxon>
        <taxon>Dikarya</taxon>
        <taxon>Ascomycota</taxon>
        <taxon>Pezizomycotina</taxon>
        <taxon>Dothideomycetes</taxon>
        <taxon>Dothideomycetes incertae sedis</taxon>
        <taxon>Acrospermales</taxon>
        <taxon>Acrospermaceae</taxon>
        <taxon>Pseudovirgaria</taxon>
    </lineage>
</organism>
<dbReference type="Pfam" id="PF13489">
    <property type="entry name" value="Methyltransf_23"/>
    <property type="match status" value="1"/>
</dbReference>